<protein>
    <submittedName>
        <fullName evidence="1">Uncharacterized protein</fullName>
    </submittedName>
</protein>
<name>A0ACB7Y2F1_9ERIC</name>
<keyword evidence="2" id="KW-1185">Reference proteome</keyword>
<reference evidence="1 2" key="1">
    <citation type="journal article" date="2021" name="Hortic Res">
        <title>High-quality reference genome and annotation aids understanding of berry development for evergreen blueberry (Vaccinium darrowii).</title>
        <authorList>
            <person name="Yu J."/>
            <person name="Hulse-Kemp A.M."/>
            <person name="Babiker E."/>
            <person name="Staton M."/>
        </authorList>
    </citation>
    <scope>NUCLEOTIDE SEQUENCE [LARGE SCALE GENOMIC DNA]</scope>
    <source>
        <strain evidence="2">cv. NJ 8807/NJ 8810</strain>
        <tissue evidence="1">Young leaf</tissue>
    </source>
</reference>
<proteinExistence type="predicted"/>
<accession>A0ACB7Y2F1</accession>
<dbReference type="EMBL" id="CM037155">
    <property type="protein sequence ID" value="KAH7847492.1"/>
    <property type="molecule type" value="Genomic_DNA"/>
</dbReference>
<evidence type="ECO:0000313" key="2">
    <source>
        <dbReference type="Proteomes" id="UP000828048"/>
    </source>
</evidence>
<gene>
    <name evidence="1" type="ORF">Vadar_026765</name>
</gene>
<sequence length="174" mass="19712">MKGFALDDPIFYNICLGYISFHGCFQQKTLEFVTMIKSPSGAVAAEAKRAQAAWVLLDRLLKHEQKRCMEELQCNIVVMKRSHKVLRHHRDPLEWSGRQKIAVGTAWGLWYPHEECNGGCIVYLDMKPINILITDDLNYWSATLASLTNEPELAIISFGGTTTGRKSSSHHFNS</sequence>
<evidence type="ECO:0000313" key="1">
    <source>
        <dbReference type="EMBL" id="KAH7847492.1"/>
    </source>
</evidence>
<dbReference type="Proteomes" id="UP000828048">
    <property type="component" value="Chromosome 5"/>
</dbReference>
<organism evidence="1 2">
    <name type="scientific">Vaccinium darrowii</name>
    <dbReference type="NCBI Taxonomy" id="229202"/>
    <lineage>
        <taxon>Eukaryota</taxon>
        <taxon>Viridiplantae</taxon>
        <taxon>Streptophyta</taxon>
        <taxon>Embryophyta</taxon>
        <taxon>Tracheophyta</taxon>
        <taxon>Spermatophyta</taxon>
        <taxon>Magnoliopsida</taxon>
        <taxon>eudicotyledons</taxon>
        <taxon>Gunneridae</taxon>
        <taxon>Pentapetalae</taxon>
        <taxon>asterids</taxon>
        <taxon>Ericales</taxon>
        <taxon>Ericaceae</taxon>
        <taxon>Vaccinioideae</taxon>
        <taxon>Vaccinieae</taxon>
        <taxon>Vaccinium</taxon>
    </lineage>
</organism>
<comment type="caution">
    <text evidence="1">The sequence shown here is derived from an EMBL/GenBank/DDBJ whole genome shotgun (WGS) entry which is preliminary data.</text>
</comment>